<evidence type="ECO:0000313" key="13">
    <source>
        <dbReference type="EMBL" id="CAE1271081.1"/>
    </source>
</evidence>
<keyword evidence="2" id="KW-0479">Metal-binding</keyword>
<organism evidence="13 14">
    <name type="scientific">Acanthosepion pharaonis</name>
    <name type="common">Pharaoh cuttlefish</name>
    <name type="synonym">Sepia pharaonis</name>
    <dbReference type="NCBI Taxonomy" id="158019"/>
    <lineage>
        <taxon>Eukaryota</taxon>
        <taxon>Metazoa</taxon>
        <taxon>Spiralia</taxon>
        <taxon>Lophotrochozoa</taxon>
        <taxon>Mollusca</taxon>
        <taxon>Cephalopoda</taxon>
        <taxon>Coleoidea</taxon>
        <taxon>Decapodiformes</taxon>
        <taxon>Sepiida</taxon>
        <taxon>Sepiina</taxon>
        <taxon>Sepiidae</taxon>
        <taxon>Acanthosepion</taxon>
    </lineage>
</organism>
<keyword evidence="8" id="KW-0539">Nucleus</keyword>
<evidence type="ECO:0000256" key="4">
    <source>
        <dbReference type="ARBA" id="ARBA00022771"/>
    </source>
</evidence>
<evidence type="ECO:0000256" key="3">
    <source>
        <dbReference type="ARBA" id="ARBA00022737"/>
    </source>
</evidence>
<keyword evidence="5" id="KW-0862">Zinc</keyword>
<feature type="compositionally biased region" description="Polar residues" evidence="11">
    <location>
        <begin position="50"/>
        <end position="63"/>
    </location>
</feature>
<evidence type="ECO:0000256" key="1">
    <source>
        <dbReference type="ARBA" id="ARBA00004123"/>
    </source>
</evidence>
<dbReference type="EMBL" id="CAHIKZ030001645">
    <property type="protein sequence ID" value="CAE1271081.1"/>
    <property type="molecule type" value="Genomic_DNA"/>
</dbReference>
<evidence type="ECO:0000256" key="5">
    <source>
        <dbReference type="ARBA" id="ARBA00022833"/>
    </source>
</evidence>
<keyword evidence="14" id="KW-1185">Reference proteome</keyword>
<feature type="region of interest" description="Disordered" evidence="11">
    <location>
        <begin position="50"/>
        <end position="71"/>
    </location>
</feature>
<dbReference type="PROSITE" id="PS00028">
    <property type="entry name" value="ZINC_FINGER_C2H2_1"/>
    <property type="match status" value="1"/>
</dbReference>
<evidence type="ECO:0000256" key="6">
    <source>
        <dbReference type="ARBA" id="ARBA00023015"/>
    </source>
</evidence>
<dbReference type="SUPFAM" id="SSF57667">
    <property type="entry name" value="beta-beta-alpha zinc fingers"/>
    <property type="match status" value="1"/>
</dbReference>
<dbReference type="Gene3D" id="3.30.160.60">
    <property type="entry name" value="Classic Zinc Finger"/>
    <property type="match status" value="1"/>
</dbReference>
<evidence type="ECO:0000313" key="14">
    <source>
        <dbReference type="Proteomes" id="UP000597762"/>
    </source>
</evidence>
<comment type="subcellular location">
    <subcellularLocation>
        <location evidence="1">Nucleus</location>
    </subcellularLocation>
</comment>
<dbReference type="PANTHER" id="PTHR23233:SF84">
    <property type="entry name" value="FI23031P1"/>
    <property type="match status" value="1"/>
</dbReference>
<accession>A0A812CNI9</accession>
<dbReference type="GO" id="GO:0000978">
    <property type="term" value="F:RNA polymerase II cis-regulatory region sequence-specific DNA binding"/>
    <property type="evidence" value="ECO:0007669"/>
    <property type="project" value="TreeGrafter"/>
</dbReference>
<name>A0A812CNI9_ACAPH</name>
<reference evidence="13" key="1">
    <citation type="submission" date="2021-01" db="EMBL/GenBank/DDBJ databases">
        <authorList>
            <person name="Li R."/>
            <person name="Bekaert M."/>
        </authorList>
    </citation>
    <scope>NUCLEOTIDE SEQUENCE</scope>
    <source>
        <strain evidence="13">Farmed</strain>
    </source>
</reference>
<dbReference type="GO" id="GO:0005634">
    <property type="term" value="C:nucleus"/>
    <property type="evidence" value="ECO:0007669"/>
    <property type="project" value="UniProtKB-SubCell"/>
</dbReference>
<dbReference type="InterPro" id="IPR013087">
    <property type="entry name" value="Znf_C2H2_type"/>
</dbReference>
<keyword evidence="7" id="KW-0804">Transcription</keyword>
<evidence type="ECO:0000256" key="11">
    <source>
        <dbReference type="SAM" id="MobiDB-lite"/>
    </source>
</evidence>
<evidence type="ECO:0000259" key="12">
    <source>
        <dbReference type="PROSITE" id="PS50157"/>
    </source>
</evidence>
<dbReference type="GO" id="GO:0008270">
    <property type="term" value="F:zinc ion binding"/>
    <property type="evidence" value="ECO:0007669"/>
    <property type="project" value="UniProtKB-KW"/>
</dbReference>
<keyword evidence="3" id="KW-0677">Repeat</keyword>
<gene>
    <name evidence="13" type="ORF">SPHA_37094</name>
</gene>
<proteinExistence type="inferred from homology"/>
<protein>
    <submittedName>
        <fullName evidence="13">KRAB</fullName>
    </submittedName>
</protein>
<keyword evidence="4 10" id="KW-0863">Zinc-finger</keyword>
<dbReference type="OrthoDB" id="654211at2759"/>
<dbReference type="PANTHER" id="PTHR23233">
    <property type="entry name" value="SAL-LIKE PROTEIN"/>
    <property type="match status" value="1"/>
</dbReference>
<evidence type="ECO:0000256" key="2">
    <source>
        <dbReference type="ARBA" id="ARBA00022723"/>
    </source>
</evidence>
<dbReference type="AlphaFoldDB" id="A0A812CNI9"/>
<evidence type="ECO:0000256" key="9">
    <source>
        <dbReference type="ARBA" id="ARBA00038474"/>
    </source>
</evidence>
<feature type="domain" description="C2H2-type" evidence="12">
    <location>
        <begin position="18"/>
        <end position="45"/>
    </location>
</feature>
<evidence type="ECO:0000256" key="8">
    <source>
        <dbReference type="ARBA" id="ARBA00023242"/>
    </source>
</evidence>
<sequence length="157" mass="17485">MNVQLQMHLVTHSGERLFTCRICGRSYTVNSSLLAHLKTHTAEEVRRQAMQANPQAPISVPTQPTTTTTTPLASFPPSLSLSFSFPLFSFLPLSFSPPFKNIPSPFPFPPFFPPFPFPPLYFPSPSLLFPFDILFSKLCLIQDNINRAPSGNQTLCA</sequence>
<dbReference type="InterPro" id="IPR051565">
    <property type="entry name" value="Sal_C2H2-zinc-finger"/>
</dbReference>
<dbReference type="InterPro" id="IPR036236">
    <property type="entry name" value="Znf_C2H2_sf"/>
</dbReference>
<dbReference type="PROSITE" id="PS50157">
    <property type="entry name" value="ZINC_FINGER_C2H2_2"/>
    <property type="match status" value="1"/>
</dbReference>
<dbReference type="FunFam" id="3.30.160.60:FF:001289">
    <property type="entry name" value="Zinc finger protein 574"/>
    <property type="match status" value="1"/>
</dbReference>
<comment type="similarity">
    <text evidence="9">Belongs to the sal C2H2-type zinc-finger protein family.</text>
</comment>
<dbReference type="Proteomes" id="UP000597762">
    <property type="component" value="Unassembled WGS sequence"/>
</dbReference>
<dbReference type="Pfam" id="PF00096">
    <property type="entry name" value="zf-C2H2"/>
    <property type="match status" value="1"/>
</dbReference>
<keyword evidence="6" id="KW-0805">Transcription regulation</keyword>
<evidence type="ECO:0000256" key="10">
    <source>
        <dbReference type="PROSITE-ProRule" id="PRU00042"/>
    </source>
</evidence>
<dbReference type="GO" id="GO:0000981">
    <property type="term" value="F:DNA-binding transcription factor activity, RNA polymerase II-specific"/>
    <property type="evidence" value="ECO:0007669"/>
    <property type="project" value="TreeGrafter"/>
</dbReference>
<evidence type="ECO:0000256" key="7">
    <source>
        <dbReference type="ARBA" id="ARBA00023163"/>
    </source>
</evidence>
<comment type="caution">
    <text evidence="13">The sequence shown here is derived from an EMBL/GenBank/DDBJ whole genome shotgun (WGS) entry which is preliminary data.</text>
</comment>